<dbReference type="EMBL" id="HG964446">
    <property type="protein sequence ID" value="CDO90013.1"/>
    <property type="molecule type" value="Genomic_DNA"/>
</dbReference>
<dbReference type="InterPro" id="IPR036895">
    <property type="entry name" value="Uracil-DNA_glycosylase-like_sf"/>
</dbReference>
<evidence type="ECO:0000313" key="4">
    <source>
        <dbReference type="Proteomes" id="UP000193710"/>
    </source>
</evidence>
<dbReference type="SUPFAM" id="SSF52141">
    <property type="entry name" value="Uracil-DNA glycosylase-like"/>
    <property type="match status" value="1"/>
</dbReference>
<dbReference type="Gene3D" id="3.40.470.10">
    <property type="entry name" value="Uracil-DNA glycosylase-like domain"/>
    <property type="match status" value="1"/>
</dbReference>
<dbReference type="SMART" id="SM00987">
    <property type="entry name" value="UreE_C"/>
    <property type="match status" value="1"/>
</dbReference>
<proteinExistence type="predicted"/>
<dbReference type="STRING" id="47839.BN973_04404"/>
<evidence type="ECO:0000313" key="3">
    <source>
        <dbReference type="EMBL" id="ORW98626.1"/>
    </source>
</evidence>
<dbReference type="HOGENOM" id="CLU_094865_0_0_11"/>
<name>A0A024K3D6_9MYCO</name>
<dbReference type="Proteomes" id="UP000028880">
    <property type="component" value="Unassembled WGS sequence"/>
</dbReference>
<accession>A0A024K3D6</accession>
<reference evidence="3 4" key="3">
    <citation type="submission" date="2016-01" db="EMBL/GenBank/DDBJ databases">
        <title>The new phylogeny of the genus Mycobacterium.</title>
        <authorList>
            <person name="Tarcisio F."/>
            <person name="Conor M."/>
            <person name="Antonella G."/>
            <person name="Elisabetta G."/>
            <person name="Giulia F.S."/>
            <person name="Sara T."/>
            <person name="Anna F."/>
            <person name="Clotilde B."/>
            <person name="Roberto B."/>
            <person name="Veronica D.S."/>
            <person name="Fabio R."/>
            <person name="Monica P."/>
            <person name="Olivier J."/>
            <person name="Enrico T."/>
            <person name="Nicola S."/>
        </authorList>
    </citation>
    <scope>NUCLEOTIDE SEQUENCE [LARGE SCALE GENOMIC DNA]</scope>
    <source>
        <strain evidence="3 4">DSM 44626</strain>
    </source>
</reference>
<dbReference type="OrthoDB" id="9799921at2"/>
<dbReference type="AlphaFoldDB" id="A0A024K3D6"/>
<dbReference type="EMBL" id="LQPY01000048">
    <property type="protein sequence ID" value="ORW98626.1"/>
    <property type="molecule type" value="Genomic_DNA"/>
</dbReference>
<dbReference type="InterPro" id="IPR026353">
    <property type="entry name" value="Hypoxan-DNA_Glyclase"/>
</dbReference>
<dbReference type="RefSeq" id="WP_036470787.1">
    <property type="nucleotide sequence ID" value="NZ_HG964446.1"/>
</dbReference>
<organism evidence="2">
    <name type="scientific">Mycobacterium triplex</name>
    <dbReference type="NCBI Taxonomy" id="47839"/>
    <lineage>
        <taxon>Bacteria</taxon>
        <taxon>Bacillati</taxon>
        <taxon>Actinomycetota</taxon>
        <taxon>Actinomycetes</taxon>
        <taxon>Mycobacteriales</taxon>
        <taxon>Mycobacteriaceae</taxon>
        <taxon>Mycobacterium</taxon>
        <taxon>Mycobacterium simiae complex</taxon>
    </lineage>
</organism>
<dbReference type="Proteomes" id="UP000193710">
    <property type="component" value="Unassembled WGS sequence"/>
</dbReference>
<dbReference type="SMART" id="SM00986">
    <property type="entry name" value="UDG"/>
    <property type="match status" value="1"/>
</dbReference>
<evidence type="ECO:0000259" key="1">
    <source>
        <dbReference type="SMART" id="SM00986"/>
    </source>
</evidence>
<keyword evidence="4" id="KW-1185">Reference proteome</keyword>
<evidence type="ECO:0000313" key="2">
    <source>
        <dbReference type="EMBL" id="CDO90013.1"/>
    </source>
</evidence>
<dbReference type="eggNOG" id="COG3663">
    <property type="taxonomic scope" value="Bacteria"/>
</dbReference>
<dbReference type="InterPro" id="IPR005122">
    <property type="entry name" value="Uracil-DNA_glycosylase-like"/>
</dbReference>
<gene>
    <name evidence="3" type="ORF">AWC29_04310</name>
    <name evidence="2" type="ORF">BN973_04404</name>
</gene>
<dbReference type="NCBIfam" id="TIGR04274">
    <property type="entry name" value="hypoxanDNAglyco"/>
    <property type="match status" value="1"/>
</dbReference>
<dbReference type="CDD" id="cd10032">
    <property type="entry name" value="UDG-F6_HDG"/>
    <property type="match status" value="1"/>
</dbReference>
<feature type="domain" description="Uracil-DNA glycosylase-like" evidence="1">
    <location>
        <begin position="10"/>
        <end position="162"/>
    </location>
</feature>
<reference evidence="2" key="2">
    <citation type="submission" date="2014-04" db="EMBL/GenBank/DDBJ databases">
        <authorList>
            <person name="Urmite Genomes U."/>
        </authorList>
    </citation>
    <scope>NUCLEOTIDE SEQUENCE</scope>
    <source>
        <strain evidence="2">DSM 44626</strain>
    </source>
</reference>
<sequence>MTPPLLHGFGPVVDERARMLILGSFPSALSLAAHQYYANPRNAFWPITGELFGFDATAPYESRLVALRSHQVALWDVLRSCRRAGSADSAIDPKSLVVNDFADFFANYPGITRVYFNGAKAAGLYRGLAQPDERLQLHRLPSSSPAHATRPGVKLAAWRVLCQ</sequence>
<protein>
    <submittedName>
        <fullName evidence="3">DNA-deoxyinosine glycosylase</fullName>
    </submittedName>
    <submittedName>
        <fullName evidence="2">T/U mismatch-specific DNA glycosylase</fullName>
    </submittedName>
</protein>
<reference evidence="2" key="1">
    <citation type="journal article" date="2014" name="Genome Announc.">
        <title>Draft Genome Sequence of Mycobacterium triplex DSM 44626.</title>
        <authorList>
            <person name="Sassi M."/>
            <person name="Croce O."/>
            <person name="Robert C."/>
            <person name="Raoult D."/>
            <person name="Drancourt M."/>
        </authorList>
    </citation>
    <scope>NUCLEOTIDE SEQUENCE [LARGE SCALE GENOMIC DNA]</scope>
    <source>
        <strain evidence="2">DSM 44626</strain>
    </source>
</reference>